<evidence type="ECO:0000313" key="1">
    <source>
        <dbReference type="EMBL" id="SNR43018.1"/>
    </source>
</evidence>
<proteinExistence type="predicted"/>
<accession>A0A238W933</accession>
<gene>
    <name evidence="1" type="ORF">SAMN06264855_10654</name>
</gene>
<protein>
    <submittedName>
        <fullName evidence="1">Uncharacterized protein</fullName>
    </submittedName>
</protein>
<keyword evidence="2" id="KW-1185">Reference proteome</keyword>
<dbReference type="AlphaFoldDB" id="A0A238W933"/>
<dbReference type="Proteomes" id="UP000198397">
    <property type="component" value="Unassembled WGS sequence"/>
</dbReference>
<reference evidence="1 2" key="1">
    <citation type="submission" date="2017-06" db="EMBL/GenBank/DDBJ databases">
        <authorList>
            <person name="Kim H.J."/>
            <person name="Triplett B.A."/>
        </authorList>
    </citation>
    <scope>NUCLEOTIDE SEQUENCE [LARGE SCALE GENOMIC DNA]</scope>
    <source>
        <strain evidence="1 2">DSM 8800</strain>
    </source>
</reference>
<evidence type="ECO:0000313" key="2">
    <source>
        <dbReference type="Proteomes" id="UP000198397"/>
    </source>
</evidence>
<name>A0A238W933_HALVU</name>
<sequence>MPRPAAVITSSNNLVRIGAYDGYILELRPEPDLRDEVTLALDDNFERVGEYLDDEIYIRFSSLRMSDLPERVEEKWSGNHPALVVFEDHPGYLAKAEEKVDKNTRKNIFYRKLSESDCILFELNGISNSTEVTKILQIVCNHVQEEEFMNDLSWEKRKICLRRAVEQADGIGGFTISVLSLRS</sequence>
<dbReference type="EMBL" id="FZNQ01000006">
    <property type="protein sequence ID" value="SNR43018.1"/>
    <property type="molecule type" value="Genomic_DNA"/>
</dbReference>
<dbReference type="RefSeq" id="WP_143420368.1">
    <property type="nucleotide sequence ID" value="NZ_FZNQ01000006.1"/>
</dbReference>
<organism evidence="1 2">
    <name type="scientific">Halorubrum vacuolatum</name>
    <name type="common">Natronobacterium vacuolatum</name>
    <dbReference type="NCBI Taxonomy" id="63740"/>
    <lineage>
        <taxon>Archaea</taxon>
        <taxon>Methanobacteriati</taxon>
        <taxon>Methanobacteriota</taxon>
        <taxon>Stenosarchaea group</taxon>
        <taxon>Halobacteria</taxon>
        <taxon>Halobacteriales</taxon>
        <taxon>Haloferacaceae</taxon>
        <taxon>Halorubrum</taxon>
    </lineage>
</organism>